<keyword evidence="1" id="KW-0472">Membrane</keyword>
<evidence type="ECO:0000313" key="3">
    <source>
        <dbReference type="Proteomes" id="UP001596004"/>
    </source>
</evidence>
<keyword evidence="1" id="KW-0812">Transmembrane</keyword>
<dbReference type="Proteomes" id="UP001596004">
    <property type="component" value="Unassembled WGS sequence"/>
</dbReference>
<evidence type="ECO:0000313" key="2">
    <source>
        <dbReference type="EMBL" id="MFC4533503.1"/>
    </source>
</evidence>
<name>A0ABV9CKD4_9ACTN</name>
<reference evidence="3" key="1">
    <citation type="journal article" date="2019" name="Int. J. Syst. Evol. Microbiol.">
        <title>The Global Catalogue of Microorganisms (GCM) 10K type strain sequencing project: providing services to taxonomists for standard genome sequencing and annotation.</title>
        <authorList>
            <consortium name="The Broad Institute Genomics Platform"/>
            <consortium name="The Broad Institute Genome Sequencing Center for Infectious Disease"/>
            <person name="Wu L."/>
            <person name="Ma J."/>
        </authorList>
    </citation>
    <scope>NUCLEOTIDE SEQUENCE [LARGE SCALE GENOMIC DNA]</scope>
    <source>
        <strain evidence="3">CGMCC 4.7132</strain>
    </source>
</reference>
<dbReference type="RefSeq" id="WP_380843035.1">
    <property type="nucleotide sequence ID" value="NZ_JBHSFP010000016.1"/>
</dbReference>
<dbReference type="EMBL" id="JBHSFP010000016">
    <property type="protein sequence ID" value="MFC4533503.1"/>
    <property type="molecule type" value="Genomic_DNA"/>
</dbReference>
<keyword evidence="1" id="KW-1133">Transmembrane helix</keyword>
<feature type="transmembrane region" description="Helical" evidence="1">
    <location>
        <begin position="23"/>
        <end position="40"/>
    </location>
</feature>
<gene>
    <name evidence="2" type="ORF">ACFO60_22260</name>
</gene>
<keyword evidence="3" id="KW-1185">Reference proteome</keyword>
<organism evidence="2 3">
    <name type="scientific">Sphaerisporangium dianthi</name>
    <dbReference type="NCBI Taxonomy" id="1436120"/>
    <lineage>
        <taxon>Bacteria</taxon>
        <taxon>Bacillati</taxon>
        <taxon>Actinomycetota</taxon>
        <taxon>Actinomycetes</taxon>
        <taxon>Streptosporangiales</taxon>
        <taxon>Streptosporangiaceae</taxon>
        <taxon>Sphaerisporangium</taxon>
    </lineage>
</organism>
<comment type="caution">
    <text evidence="2">The sequence shown here is derived from an EMBL/GenBank/DDBJ whole genome shotgun (WGS) entry which is preliminary data.</text>
</comment>
<protein>
    <submittedName>
        <fullName evidence="2">Uncharacterized protein</fullName>
    </submittedName>
</protein>
<sequence>MMTEISFGTPLKVIQENPYGRQLAYALTGLAVSTLLTVAASVAGVIWLTVLMGLLTYVSLGAVLVLGRRAARAHRREGYRTRR</sequence>
<accession>A0ABV9CKD4</accession>
<evidence type="ECO:0000256" key="1">
    <source>
        <dbReference type="SAM" id="Phobius"/>
    </source>
</evidence>
<feature type="transmembrane region" description="Helical" evidence="1">
    <location>
        <begin position="46"/>
        <end position="66"/>
    </location>
</feature>
<proteinExistence type="predicted"/>